<reference evidence="2" key="1">
    <citation type="submission" date="2021-05" db="EMBL/GenBank/DDBJ databases">
        <title>Comparative genomics of three Colletotrichum scovillei strains and genetic complementation revealed genes involved fungal growth and virulence on chili pepper.</title>
        <authorList>
            <person name="Hsieh D.-K."/>
            <person name="Chuang S.-C."/>
            <person name="Chen C.-Y."/>
            <person name="Chao Y.-T."/>
            <person name="Lu M.-Y.J."/>
            <person name="Lee M.-H."/>
            <person name="Shih M.-C."/>
        </authorList>
    </citation>
    <scope>NUCLEOTIDE SEQUENCE</scope>
    <source>
        <strain evidence="2">Coll-153</strain>
    </source>
</reference>
<dbReference type="AlphaFoldDB" id="A0A9P7R2X7"/>
<dbReference type="Proteomes" id="UP000699042">
    <property type="component" value="Unassembled WGS sequence"/>
</dbReference>
<sequence>MLAAAPEESLFRTCLFRGFILPVVGPWAHGASSGMTDRQEQSTYRSRSAECGPSLLPSTELLS</sequence>
<organism evidence="2 3">
    <name type="scientific">Colletotrichum scovillei</name>
    <dbReference type="NCBI Taxonomy" id="1209932"/>
    <lineage>
        <taxon>Eukaryota</taxon>
        <taxon>Fungi</taxon>
        <taxon>Dikarya</taxon>
        <taxon>Ascomycota</taxon>
        <taxon>Pezizomycotina</taxon>
        <taxon>Sordariomycetes</taxon>
        <taxon>Hypocreomycetidae</taxon>
        <taxon>Glomerellales</taxon>
        <taxon>Glomerellaceae</taxon>
        <taxon>Colletotrichum</taxon>
        <taxon>Colletotrichum acutatum species complex</taxon>
    </lineage>
</organism>
<evidence type="ECO:0000313" key="2">
    <source>
        <dbReference type="EMBL" id="KAG7047660.1"/>
    </source>
</evidence>
<gene>
    <name evidence="2" type="ORF">JMJ77_011006</name>
</gene>
<keyword evidence="3" id="KW-1185">Reference proteome</keyword>
<feature type="region of interest" description="Disordered" evidence="1">
    <location>
        <begin position="27"/>
        <end position="63"/>
    </location>
</feature>
<dbReference type="EMBL" id="JAESDN010000007">
    <property type="protein sequence ID" value="KAG7047660.1"/>
    <property type="molecule type" value="Genomic_DNA"/>
</dbReference>
<name>A0A9P7R2X7_9PEZI</name>
<protein>
    <submittedName>
        <fullName evidence="2">Uncharacterized protein</fullName>
    </submittedName>
</protein>
<feature type="compositionally biased region" description="Polar residues" evidence="1">
    <location>
        <begin position="33"/>
        <end position="46"/>
    </location>
</feature>
<comment type="caution">
    <text evidence="2">The sequence shown here is derived from an EMBL/GenBank/DDBJ whole genome shotgun (WGS) entry which is preliminary data.</text>
</comment>
<accession>A0A9P7R2X7</accession>
<evidence type="ECO:0000256" key="1">
    <source>
        <dbReference type="SAM" id="MobiDB-lite"/>
    </source>
</evidence>
<evidence type="ECO:0000313" key="3">
    <source>
        <dbReference type="Proteomes" id="UP000699042"/>
    </source>
</evidence>
<proteinExistence type="predicted"/>